<dbReference type="AlphaFoldDB" id="A0A1N5UA67"/>
<name>A0A1N5UA67_9ARCH</name>
<dbReference type="InterPro" id="IPR045582">
    <property type="entry name" value="Trehalase-like_N"/>
</dbReference>
<dbReference type="RefSeq" id="WP_021788655.1">
    <property type="nucleotide sequence ID" value="NZ_LT671858.1"/>
</dbReference>
<organism evidence="4 7">
    <name type="scientific">Cuniculiplasma divulgatum</name>
    <dbReference type="NCBI Taxonomy" id="1673428"/>
    <lineage>
        <taxon>Archaea</taxon>
        <taxon>Methanobacteriati</taxon>
        <taxon>Thermoplasmatota</taxon>
        <taxon>Thermoplasmata</taxon>
        <taxon>Thermoplasmatales</taxon>
        <taxon>Cuniculiplasmataceae</taxon>
        <taxon>Cuniculiplasma</taxon>
    </lineage>
</organism>
<evidence type="ECO:0000256" key="1">
    <source>
        <dbReference type="ARBA" id="ARBA00006188"/>
    </source>
</evidence>
<feature type="domain" description="Trehalase-like N-terminal" evidence="3">
    <location>
        <begin position="14"/>
        <end position="111"/>
    </location>
</feature>
<evidence type="ECO:0000313" key="5">
    <source>
        <dbReference type="EMBL" id="SJK84695.1"/>
    </source>
</evidence>
<keyword evidence="6" id="KW-1185">Reference proteome</keyword>
<dbReference type="InterPro" id="IPR012341">
    <property type="entry name" value="6hp_glycosidase-like_sf"/>
</dbReference>
<dbReference type="InterPro" id="IPR011613">
    <property type="entry name" value="GH15-like"/>
</dbReference>
<dbReference type="Gene3D" id="1.50.10.10">
    <property type="match status" value="1"/>
</dbReference>
<sequence>MPSRRSILLSELNAEEYLKISHHGIIASNRTSALVGMNGTIDWACLPNFNSDPIFDSILDSKKGGSFSIQPVDFQNVESSQYYIDNTNILVTEFKKKNQVILRVTDFIPTSKYSTINFPEIHRYVETPVEGVEIRSEIKLSFHFGNLPEDVVKHKNGYIFKYKDEYVGVSSDFNFKVYGNKIAANFKTNKNGSGWIIVFYGMQHVQKTSDFKSFDLMEQTAKFQKEWVSEGNFPLIYNHEVVRSALVLKGLIYEPTGLMVAAPTTSLPEAIGGDRNYDYRFCWVRDVAYVIESLSMLGYKNESVKFLYDVMERVKMEGHLKTIYTINEYQNLEEKLINYEGYRKSSPVRVGNLAASQLQIDEYGSLINAIYHVSKNEGTINTYLWDFVRNILSKLTEIWKYGDSSIWEFRSEPLNYTYSKVIAWSAFQRGIEMSKKLELSAPISDWKLQADLIKKDVMENAYSEKHNSFMQFYGSESTDASLLRMPLLGFLPPDHPYILGTIKKIETDLMVDGYLFKRYNDKDNFVSDDNAFVLLSYWYVEDLIVTGKVKKAREVLGKIVSHSNHLGLMSEEIDLKTGELLGNFPQALSHLGMVRAAVRLNRVSKNYGKIEHELKFTLY</sequence>
<dbReference type="Pfam" id="PF00723">
    <property type="entry name" value="Glyco_hydro_15"/>
    <property type="match status" value="1"/>
</dbReference>
<dbReference type="EMBL" id="LT671858">
    <property type="protein sequence ID" value="SIM57165.1"/>
    <property type="molecule type" value="Genomic_DNA"/>
</dbReference>
<dbReference type="InterPro" id="IPR008928">
    <property type="entry name" value="6-hairpin_glycosidase_sf"/>
</dbReference>
<dbReference type="GO" id="GO:0005975">
    <property type="term" value="P:carbohydrate metabolic process"/>
    <property type="evidence" value="ECO:0007669"/>
    <property type="project" value="InterPro"/>
</dbReference>
<evidence type="ECO:0000259" key="2">
    <source>
        <dbReference type="Pfam" id="PF00723"/>
    </source>
</evidence>
<evidence type="ECO:0000313" key="4">
    <source>
        <dbReference type="EMBL" id="SIM57165.1"/>
    </source>
</evidence>
<dbReference type="OrthoDB" id="36362at2157"/>
<accession>A0A1N5UA67</accession>
<protein>
    <submittedName>
        <fullName evidence="4">Glucoamylase</fullName>
    </submittedName>
</protein>
<dbReference type="PANTHER" id="PTHR31616">
    <property type="entry name" value="TREHALASE"/>
    <property type="match status" value="1"/>
</dbReference>
<dbReference type="Proteomes" id="UP000195607">
    <property type="component" value="Chromosome I"/>
</dbReference>
<reference evidence="5" key="3">
    <citation type="submission" date="2016-06" db="EMBL/GenBank/DDBJ databases">
        <authorList>
            <person name="Olsen C.W."/>
            <person name="Carey S."/>
            <person name="Hinshaw L."/>
            <person name="Karasin A.I."/>
        </authorList>
    </citation>
    <scope>NUCLEOTIDE SEQUENCE [LARGE SCALE GENOMIC DNA]</scope>
    <source>
        <strain evidence="5">PM4</strain>
    </source>
</reference>
<dbReference type="GeneID" id="41588125"/>
<comment type="similarity">
    <text evidence="1">Belongs to the glycosyl hydrolase 15 family.</text>
</comment>
<dbReference type="STRING" id="1673428.CPM_0848"/>
<proteinExistence type="inferred from homology"/>
<dbReference type="GO" id="GO:0004553">
    <property type="term" value="F:hydrolase activity, hydrolyzing O-glycosyl compounds"/>
    <property type="evidence" value="ECO:0007669"/>
    <property type="project" value="TreeGrafter"/>
</dbReference>
<reference evidence="4 7" key="1">
    <citation type="submission" date="2016-04" db="EMBL/GenBank/DDBJ databases">
        <authorList>
            <person name="Evans L.H."/>
            <person name="Alamgir A."/>
            <person name="Owens N."/>
            <person name="Weber N.D."/>
            <person name="Virtaneva K."/>
            <person name="Barbian K."/>
            <person name="Babar A."/>
            <person name="Rosenke K."/>
        </authorList>
    </citation>
    <scope>NUCLEOTIDE SEQUENCE [LARGE SCALE GENOMIC DNA]</scope>
    <source>
        <strain evidence="4">S5</strain>
        <strain evidence="7">S5(T) (JCM 30642 \VKM B-2941)</strain>
    </source>
</reference>
<evidence type="ECO:0000259" key="3">
    <source>
        <dbReference type="Pfam" id="PF19291"/>
    </source>
</evidence>
<dbReference type="EMBL" id="LT719092">
    <property type="protein sequence ID" value="SJK84695.1"/>
    <property type="molecule type" value="Genomic_DNA"/>
</dbReference>
<gene>
    <name evidence="5" type="ORF">CPM_0848</name>
    <name evidence="4" type="ORF">CSP5_0851</name>
</gene>
<dbReference type="SUPFAM" id="SSF48208">
    <property type="entry name" value="Six-hairpin glycosidases"/>
    <property type="match status" value="1"/>
</dbReference>
<dbReference type="KEGG" id="cdiv:CPM_0848"/>
<dbReference type="PANTHER" id="PTHR31616:SF0">
    <property type="entry name" value="GLUCAN 1,4-ALPHA-GLUCOSIDASE"/>
    <property type="match status" value="1"/>
</dbReference>
<dbReference type="Proteomes" id="UP000187822">
    <property type="component" value="Chromosome I"/>
</dbReference>
<evidence type="ECO:0000313" key="6">
    <source>
        <dbReference type="Proteomes" id="UP000187822"/>
    </source>
</evidence>
<evidence type="ECO:0000313" key="7">
    <source>
        <dbReference type="Proteomes" id="UP000195607"/>
    </source>
</evidence>
<feature type="domain" description="GH15-like" evidence="2">
    <location>
        <begin position="237"/>
        <end position="597"/>
    </location>
</feature>
<dbReference type="Pfam" id="PF19291">
    <property type="entry name" value="TREH_N"/>
    <property type="match status" value="1"/>
</dbReference>
<reference evidence="6" key="2">
    <citation type="submission" date="2016-06" db="EMBL/GenBank/DDBJ databases">
        <authorList>
            <person name="Toshchakov V.S."/>
        </authorList>
    </citation>
    <scope>NUCLEOTIDE SEQUENCE [LARGE SCALE GENOMIC DNA]</scope>
    <source>
        <strain>PM4 (JCM 30641</strain>
        <strain evidence="6">\VKM B-2940)</strain>
    </source>
</reference>